<reference evidence="1 2" key="1">
    <citation type="journal article" date="2014" name="PLoS ONE">
        <title>Genome Sequence of Candidatus Nitrososphaera evergladensis from Group I.1b Enriched from Everglades Soil Reveals Novel Genomic Features of the Ammonia-Oxidizing Archaea.</title>
        <authorList>
            <person name="Zhalnina K.V."/>
            <person name="Dias R."/>
            <person name="Leonard M.T."/>
            <person name="Dorr de Quadros P."/>
            <person name="Camargo F.A."/>
            <person name="Drew J.C."/>
            <person name="Farmerie W.G."/>
            <person name="Daroub S.H."/>
            <person name="Triplett E.W."/>
        </authorList>
    </citation>
    <scope>NUCLEOTIDE SEQUENCE [LARGE SCALE GENOMIC DNA]</scope>
    <source>
        <strain evidence="1 2">SR1</strain>
    </source>
</reference>
<evidence type="ECO:0000313" key="1">
    <source>
        <dbReference type="EMBL" id="AIF82608.1"/>
    </source>
</evidence>
<protein>
    <submittedName>
        <fullName evidence="1">Uncharacterized protein</fullName>
    </submittedName>
</protein>
<proteinExistence type="predicted"/>
<dbReference type="Proteomes" id="UP000028194">
    <property type="component" value="Chromosome"/>
</dbReference>
<name>A0A075MMW0_9ARCH</name>
<dbReference type="KEGG" id="nev:NTE_00527"/>
<dbReference type="EMBL" id="CP007174">
    <property type="protein sequence ID" value="AIF82608.1"/>
    <property type="molecule type" value="Genomic_DNA"/>
</dbReference>
<evidence type="ECO:0000313" key="2">
    <source>
        <dbReference type="Proteomes" id="UP000028194"/>
    </source>
</evidence>
<dbReference type="HOGENOM" id="CLU_2802015_0_0_2"/>
<dbReference type="AlphaFoldDB" id="A0A075MMW0"/>
<gene>
    <name evidence="1" type="ORF">NTE_00527</name>
</gene>
<sequence>MITFRQNILIQISAVREASNIDARVAMLQTLNSSLPEGIRLRLPSMFTNAYVKRALETIEDKFIDSI</sequence>
<accession>A0A075MMW0</accession>
<organism evidence="1 2">
    <name type="scientific">Candidatus Nitrososphaera evergladensis SR1</name>
    <dbReference type="NCBI Taxonomy" id="1459636"/>
    <lineage>
        <taxon>Archaea</taxon>
        <taxon>Nitrososphaerota</taxon>
        <taxon>Nitrososphaeria</taxon>
        <taxon>Nitrososphaerales</taxon>
        <taxon>Nitrososphaeraceae</taxon>
        <taxon>Nitrososphaera</taxon>
    </lineage>
</organism>
<keyword evidence="2" id="KW-1185">Reference proteome</keyword>